<feature type="transmembrane region" description="Helical" evidence="6">
    <location>
        <begin position="71"/>
        <end position="96"/>
    </location>
</feature>
<evidence type="ECO:0000256" key="6">
    <source>
        <dbReference type="SAM" id="Phobius"/>
    </source>
</evidence>
<name>A0A1L7XNC1_9HELO</name>
<feature type="transmembrane region" description="Helical" evidence="6">
    <location>
        <begin position="398"/>
        <end position="417"/>
    </location>
</feature>
<sequence length="531" mass="58457">MSSVLNAEQQARLTTERDLHVEMLPGTELLEDVGNLHRIHAHNVANSTVLVPQPSSSPDDPLNWSPKWKTIIMVNQCVFVALSIMPSQCIAPLSPIFEAQWNKNATQVALLTGVMVIALGYTNFVIIPCAHIFGRRPTMIVCCIITLATDIWMAAAGSYWSFMAARLINGFGTGANESMLPLVVADIYAFFIGLMIGPIIAGNIAARVSWRWFFWVCVIAQAINLLGLIVAFPETRFNRDQPPTLAQEASQEASDNEKSPQATAEVENQNVFVTDESLEHGKPSRKQFNIIQGIDRKALSEVWIHLWTPVEIFFYPIVCWAAWTMAGAANAFLLLVLFESPILSNPPYNFSSANIGFANFAPAVGCVIALLVCGPFCDWVALRATKKNHGVFEPEMRLPALIPFLAISLIGLLALGIGGQDKWPWEAIIIVGFGFFGFLTVSLPTVAITYAIDCYKPISGQIMVTSTVVKNTFGFGMTYYINDWIVRDGFIPATGLVIGLAIALPLVGMIGLMIWGKDLRRLTKNSKYHQF</sequence>
<protein>
    <submittedName>
        <fullName evidence="7">Related to MFS transporter</fullName>
    </submittedName>
</protein>
<feature type="transmembrane region" description="Helical" evidence="6">
    <location>
        <begin position="423"/>
        <end position="450"/>
    </location>
</feature>
<keyword evidence="4 6" id="KW-0472">Membrane</keyword>
<evidence type="ECO:0000313" key="8">
    <source>
        <dbReference type="Proteomes" id="UP000184330"/>
    </source>
</evidence>
<comment type="subcellular location">
    <subcellularLocation>
        <location evidence="1">Membrane</location>
        <topology evidence="1">Multi-pass membrane protein</topology>
    </subcellularLocation>
</comment>
<dbReference type="Gene3D" id="1.20.1250.20">
    <property type="entry name" value="MFS general substrate transporter like domains"/>
    <property type="match status" value="1"/>
</dbReference>
<accession>A0A1L7XNC1</accession>
<dbReference type="PANTHER" id="PTHR23502:SF149">
    <property type="entry name" value="TRANSPORTER, PUTATIVE-RELATED"/>
    <property type="match status" value="1"/>
</dbReference>
<feature type="transmembrane region" description="Helical" evidence="6">
    <location>
        <begin position="139"/>
        <end position="162"/>
    </location>
</feature>
<feature type="transmembrane region" description="Helical" evidence="6">
    <location>
        <begin position="312"/>
        <end position="337"/>
    </location>
</feature>
<feature type="transmembrane region" description="Helical" evidence="6">
    <location>
        <begin position="357"/>
        <end position="377"/>
    </location>
</feature>
<dbReference type="AlphaFoldDB" id="A0A1L7XNC1"/>
<dbReference type="InterPro" id="IPR036259">
    <property type="entry name" value="MFS_trans_sf"/>
</dbReference>
<dbReference type="GO" id="GO:0005886">
    <property type="term" value="C:plasma membrane"/>
    <property type="evidence" value="ECO:0007669"/>
    <property type="project" value="TreeGrafter"/>
</dbReference>
<evidence type="ECO:0000256" key="5">
    <source>
        <dbReference type="SAM" id="MobiDB-lite"/>
    </source>
</evidence>
<dbReference type="Proteomes" id="UP000184330">
    <property type="component" value="Unassembled WGS sequence"/>
</dbReference>
<feature type="transmembrane region" description="Helical" evidence="6">
    <location>
        <begin position="183"/>
        <end position="206"/>
    </location>
</feature>
<feature type="transmembrane region" description="Helical" evidence="6">
    <location>
        <begin position="108"/>
        <end position="133"/>
    </location>
</feature>
<evidence type="ECO:0000256" key="4">
    <source>
        <dbReference type="ARBA" id="ARBA00023136"/>
    </source>
</evidence>
<feature type="transmembrane region" description="Helical" evidence="6">
    <location>
        <begin position="212"/>
        <end position="232"/>
    </location>
</feature>
<dbReference type="Pfam" id="PF07690">
    <property type="entry name" value="MFS_1"/>
    <property type="match status" value="1"/>
</dbReference>
<organism evidence="7 8">
    <name type="scientific">Phialocephala subalpina</name>
    <dbReference type="NCBI Taxonomy" id="576137"/>
    <lineage>
        <taxon>Eukaryota</taxon>
        <taxon>Fungi</taxon>
        <taxon>Dikarya</taxon>
        <taxon>Ascomycota</taxon>
        <taxon>Pezizomycotina</taxon>
        <taxon>Leotiomycetes</taxon>
        <taxon>Helotiales</taxon>
        <taxon>Mollisiaceae</taxon>
        <taxon>Phialocephala</taxon>
        <taxon>Phialocephala fortinii species complex</taxon>
    </lineage>
</organism>
<evidence type="ECO:0000313" key="7">
    <source>
        <dbReference type="EMBL" id="CZR66561.1"/>
    </source>
</evidence>
<dbReference type="SUPFAM" id="SSF103473">
    <property type="entry name" value="MFS general substrate transporter"/>
    <property type="match status" value="1"/>
</dbReference>
<feature type="region of interest" description="Disordered" evidence="5">
    <location>
        <begin position="243"/>
        <end position="263"/>
    </location>
</feature>
<evidence type="ECO:0000256" key="2">
    <source>
        <dbReference type="ARBA" id="ARBA00022692"/>
    </source>
</evidence>
<reference evidence="7 8" key="1">
    <citation type="submission" date="2016-03" db="EMBL/GenBank/DDBJ databases">
        <authorList>
            <person name="Ploux O."/>
        </authorList>
    </citation>
    <scope>NUCLEOTIDE SEQUENCE [LARGE SCALE GENOMIC DNA]</scope>
    <source>
        <strain evidence="7 8">UAMH 11012</strain>
    </source>
</reference>
<keyword evidence="8" id="KW-1185">Reference proteome</keyword>
<feature type="transmembrane region" description="Helical" evidence="6">
    <location>
        <begin position="493"/>
        <end position="515"/>
    </location>
</feature>
<keyword evidence="2 6" id="KW-0812">Transmembrane</keyword>
<dbReference type="GO" id="GO:0022857">
    <property type="term" value="F:transmembrane transporter activity"/>
    <property type="evidence" value="ECO:0007669"/>
    <property type="project" value="InterPro"/>
</dbReference>
<evidence type="ECO:0000256" key="1">
    <source>
        <dbReference type="ARBA" id="ARBA00004141"/>
    </source>
</evidence>
<evidence type="ECO:0000256" key="3">
    <source>
        <dbReference type="ARBA" id="ARBA00022989"/>
    </source>
</evidence>
<dbReference type="OrthoDB" id="5215911at2759"/>
<keyword evidence="3 6" id="KW-1133">Transmembrane helix</keyword>
<dbReference type="PANTHER" id="PTHR23502">
    <property type="entry name" value="MAJOR FACILITATOR SUPERFAMILY"/>
    <property type="match status" value="1"/>
</dbReference>
<dbReference type="STRING" id="576137.A0A1L7XNC1"/>
<proteinExistence type="predicted"/>
<dbReference type="InterPro" id="IPR011701">
    <property type="entry name" value="MFS"/>
</dbReference>
<gene>
    <name evidence="7" type="ORF">PAC_16462</name>
</gene>
<feature type="compositionally biased region" description="Polar residues" evidence="5">
    <location>
        <begin position="247"/>
        <end position="263"/>
    </location>
</feature>
<dbReference type="EMBL" id="FJOG01000038">
    <property type="protein sequence ID" value="CZR66561.1"/>
    <property type="molecule type" value="Genomic_DNA"/>
</dbReference>